<feature type="transmembrane region" description="Helical" evidence="11">
    <location>
        <begin position="420"/>
        <end position="439"/>
    </location>
</feature>
<evidence type="ECO:0000256" key="6">
    <source>
        <dbReference type="ARBA" id="ARBA00023065"/>
    </source>
</evidence>
<dbReference type="GO" id="GO:0015386">
    <property type="term" value="F:potassium:proton antiporter activity"/>
    <property type="evidence" value="ECO:0007669"/>
    <property type="project" value="TreeGrafter"/>
</dbReference>
<evidence type="ECO:0000256" key="5">
    <source>
        <dbReference type="ARBA" id="ARBA00023053"/>
    </source>
</evidence>
<evidence type="ECO:0000256" key="2">
    <source>
        <dbReference type="ARBA" id="ARBA00022448"/>
    </source>
</evidence>
<dbReference type="Gene3D" id="6.10.140.1330">
    <property type="match status" value="1"/>
</dbReference>
<dbReference type="GO" id="GO:0015385">
    <property type="term" value="F:sodium:proton antiporter activity"/>
    <property type="evidence" value="ECO:0007669"/>
    <property type="project" value="InterPro"/>
</dbReference>
<evidence type="ECO:0000259" key="13">
    <source>
        <dbReference type="Pfam" id="PF00999"/>
    </source>
</evidence>
<feature type="compositionally biased region" description="Low complexity" evidence="10">
    <location>
        <begin position="990"/>
        <end position="1007"/>
    </location>
</feature>
<feature type="transmembrane region" description="Helical" evidence="11">
    <location>
        <begin position="485"/>
        <end position="513"/>
    </location>
</feature>
<comment type="subcellular location">
    <subcellularLocation>
        <location evidence="1">Membrane</location>
        <topology evidence="1">Multi-pass membrane protein</topology>
    </subcellularLocation>
</comment>
<proteinExistence type="inferred from homology"/>
<evidence type="ECO:0000256" key="8">
    <source>
        <dbReference type="ARBA" id="ARBA00023201"/>
    </source>
</evidence>
<organism evidence="14 15">
    <name type="scientific">Daphnia magna</name>
    <dbReference type="NCBI Taxonomy" id="35525"/>
    <lineage>
        <taxon>Eukaryota</taxon>
        <taxon>Metazoa</taxon>
        <taxon>Ecdysozoa</taxon>
        <taxon>Arthropoda</taxon>
        <taxon>Crustacea</taxon>
        <taxon>Branchiopoda</taxon>
        <taxon>Diplostraca</taxon>
        <taxon>Cladocera</taxon>
        <taxon>Anomopoda</taxon>
        <taxon>Daphniidae</taxon>
        <taxon>Daphnia</taxon>
    </lineage>
</organism>
<evidence type="ECO:0000256" key="12">
    <source>
        <dbReference type="SAM" id="SignalP"/>
    </source>
</evidence>
<dbReference type="EMBL" id="LRGB01000337">
    <property type="protein sequence ID" value="KZS19667.1"/>
    <property type="molecule type" value="Genomic_DNA"/>
</dbReference>
<dbReference type="Pfam" id="PF00999">
    <property type="entry name" value="Na_H_Exchanger"/>
    <property type="match status" value="2"/>
</dbReference>
<comment type="caution">
    <text evidence="14">The sequence shown here is derived from an EMBL/GenBank/DDBJ whole genome shotgun (WGS) entry which is preliminary data.</text>
</comment>
<feature type="domain" description="Cation/H+ exchanger transmembrane" evidence="13">
    <location>
        <begin position="414"/>
        <end position="698"/>
    </location>
</feature>
<keyword evidence="5" id="KW-0915">Sodium</keyword>
<feature type="compositionally biased region" description="Polar residues" evidence="10">
    <location>
        <begin position="906"/>
        <end position="918"/>
    </location>
</feature>
<evidence type="ECO:0000256" key="11">
    <source>
        <dbReference type="SAM" id="Phobius"/>
    </source>
</evidence>
<dbReference type="STRING" id="35525.A0A162QGA4"/>
<reference evidence="14 15" key="1">
    <citation type="submission" date="2016-03" db="EMBL/GenBank/DDBJ databases">
        <title>EvidentialGene: Evidence-directed Construction of Genes on Genomes.</title>
        <authorList>
            <person name="Gilbert D.G."/>
            <person name="Choi J.-H."/>
            <person name="Mockaitis K."/>
            <person name="Colbourne J."/>
            <person name="Pfrender M."/>
        </authorList>
    </citation>
    <scope>NUCLEOTIDE SEQUENCE [LARGE SCALE GENOMIC DNA]</scope>
    <source>
        <strain evidence="14 15">Xinb3</strain>
        <tissue evidence="14">Complete organism</tissue>
    </source>
</reference>
<comment type="similarity">
    <text evidence="9">Belongs to the monovalent cation:proton antiporter 1 (CPA1) transporter (TC 2.A.36) family.</text>
</comment>
<keyword evidence="8 9" id="KW-0739">Sodium transport</keyword>
<sequence>MAIMLLLLLLHATLSFAGTTTEQDHQLYVNGDLKQVSQPLPVVVQTDSISSGDSERHFWHWIHKQQKQSEIRHQKSRRSRRWKEVANGEEDDINHPAMLEKDEMTHSPPMLENRSTHDDESHDEEAHNGIHVASWRWDEIGIYITFTTFIIVAGLAKVAFHHAHVISSRIPESWLDIKYNVWIYLHVTRDFLHIRPSSLLILLGTAVGGILYAAGVGLCEGVRGATRIPGCNPVSNSDSDEAFRFPTFTPKLFFLILLPPIILESSYSLYDRAFADNIGTVLFYAVIGTIFNTFLIGVLLKSQTFRLSFAKKEGNRNELTFPCQELYIADSWLLIHSYSTVFSSLSLTGYIVLIFISATIMPQCVVLMMFCSLNWKKKTIKGFSLLGLVTIGWIGAVRVPEESNVEWWAGPFYTLQATDCLVFSSLISAVDPVAVLAIFQEVGINKDLYFLVFGESLLNDAVTVVLYSMMVAFAQMEGNVAGGQYALGIVSFFTISLGGLGIGILCGLLTALITRTTSEVRVVEPLAVLGMAYFSYLCAELFHFSGIISCIGCGLVQAHYAFANVSHKSYTTVKYFIKMLSSTSDAIIFLFLGMVLVNDVHEWHTGFVLWTLLLCLVVRFFGVFILTAIANRFRLKPVNLQEQFIMAYGGLRGAVSFSLVEMLLPNVIKPRQMFVTTTLAVILFTVFIQGGTIKLFVRLLHIQKDSKTVKYLMNEMNETMFDHLCAGIEEICGHRGNNFFREKIEHIDELYLRPIFTRSTDKNSLQRLFEKLTLSEHAANMYAGTGEHTGFTPIASTAKIEEPAQEVAPTEKGPTPPLPISGDGEVSPLLVQSPLPGQVANQFKKPMRGKYPLVRQSSAPPGSMLPARSSTLGFYNPMRPYNENVPGLPEFPDVQLRIKGIKGRQSRPNSGESTNSGSLDPDATAHAFRKALRTTSSNQYKRVYQKHNRNLIGDDDLPEIEMALRRRLSSVSSPMPTGGRFPQAVSSVFNSPLSSPESPNSPKSISNAGGNPTSSFDSGTCFPFSVSGETAVRPQGARRENRRSTSPTRNSQQQPSEYAIENERSSVSGLSKRPRLENLRPSGFAPLRVIAERDGEHSASSLKIQDIENGEDGHPLDTSKSSRPDRPGASRETGV</sequence>
<feature type="transmembrane region" description="Helical" evidence="11">
    <location>
        <begin position="520"/>
        <end position="536"/>
    </location>
</feature>
<keyword evidence="4 11" id="KW-1133">Transmembrane helix</keyword>
<evidence type="ECO:0000313" key="15">
    <source>
        <dbReference type="Proteomes" id="UP000076858"/>
    </source>
</evidence>
<dbReference type="GO" id="GO:0098719">
    <property type="term" value="P:sodium ion import across plasma membrane"/>
    <property type="evidence" value="ECO:0007669"/>
    <property type="project" value="TreeGrafter"/>
</dbReference>
<dbReference type="NCBIfam" id="TIGR00840">
    <property type="entry name" value="b_cpa1"/>
    <property type="match status" value="1"/>
</dbReference>
<dbReference type="InterPro" id="IPR004709">
    <property type="entry name" value="NaH_exchanger"/>
</dbReference>
<keyword evidence="15" id="KW-1185">Reference proteome</keyword>
<dbReference type="PANTHER" id="PTHR10110:SF126">
    <property type="entry name" value="NA(+)_H(+) EXCHANGER PROTEIN 7"/>
    <property type="match status" value="1"/>
</dbReference>
<evidence type="ECO:0000256" key="10">
    <source>
        <dbReference type="SAM" id="MobiDB-lite"/>
    </source>
</evidence>
<feature type="transmembrane region" description="Helical" evidence="11">
    <location>
        <begin position="542"/>
        <end position="563"/>
    </location>
</feature>
<evidence type="ECO:0000313" key="14">
    <source>
        <dbReference type="EMBL" id="KZS19667.1"/>
    </source>
</evidence>
<keyword evidence="12" id="KW-0732">Signal</keyword>
<feature type="compositionally biased region" description="Basic and acidic residues" evidence="10">
    <location>
        <begin position="1111"/>
        <end position="1135"/>
    </location>
</feature>
<feature type="domain" description="Cation/H+ exchanger transmembrane" evidence="13">
    <location>
        <begin position="191"/>
        <end position="301"/>
    </location>
</feature>
<feature type="region of interest" description="Disordered" evidence="10">
    <location>
        <begin position="69"/>
        <end position="97"/>
    </location>
</feature>
<feature type="region of interest" description="Disordered" evidence="10">
    <location>
        <begin position="902"/>
        <end position="922"/>
    </location>
</feature>
<feature type="compositionally biased region" description="Polar residues" evidence="10">
    <location>
        <begin position="1044"/>
        <end position="1056"/>
    </location>
</feature>
<evidence type="ECO:0000256" key="3">
    <source>
        <dbReference type="ARBA" id="ARBA00022692"/>
    </source>
</evidence>
<gene>
    <name evidence="14" type="ORF">APZ42_013832</name>
</gene>
<dbReference type="AlphaFoldDB" id="A0A162QGA4"/>
<feature type="signal peptide" evidence="12">
    <location>
        <begin position="1"/>
        <end position="17"/>
    </location>
</feature>
<evidence type="ECO:0000256" key="7">
    <source>
        <dbReference type="ARBA" id="ARBA00023136"/>
    </source>
</evidence>
<protein>
    <recommendedName>
        <fullName evidence="9">Sodium/hydrogen exchanger</fullName>
    </recommendedName>
</protein>
<dbReference type="InterPro" id="IPR006153">
    <property type="entry name" value="Cation/H_exchanger_TM"/>
</dbReference>
<dbReference type="GO" id="GO:0005886">
    <property type="term" value="C:plasma membrane"/>
    <property type="evidence" value="ECO:0007669"/>
    <property type="project" value="TreeGrafter"/>
</dbReference>
<dbReference type="Proteomes" id="UP000076858">
    <property type="component" value="Unassembled WGS sequence"/>
</dbReference>
<feature type="transmembrane region" description="Helical" evidence="11">
    <location>
        <begin position="347"/>
        <end position="370"/>
    </location>
</feature>
<feature type="transmembrane region" description="Helical" evidence="11">
    <location>
        <begin position="609"/>
        <end position="633"/>
    </location>
</feature>
<accession>A0A162QGA4</accession>
<feature type="chain" id="PRO_5007838581" description="Sodium/hydrogen exchanger" evidence="12">
    <location>
        <begin position="18"/>
        <end position="1135"/>
    </location>
</feature>
<evidence type="ECO:0000256" key="4">
    <source>
        <dbReference type="ARBA" id="ARBA00022989"/>
    </source>
</evidence>
<keyword evidence="2 9" id="KW-0813">Transport</keyword>
<dbReference type="InterPro" id="IPR018422">
    <property type="entry name" value="Cation/H_exchanger_CPA1"/>
</dbReference>
<feature type="region of interest" description="Disordered" evidence="10">
    <location>
        <begin position="969"/>
        <end position="1135"/>
    </location>
</feature>
<dbReference type="PRINTS" id="PR01084">
    <property type="entry name" value="NAHEXCHNGR"/>
</dbReference>
<evidence type="ECO:0000256" key="9">
    <source>
        <dbReference type="RuleBase" id="RU003722"/>
    </source>
</evidence>
<keyword evidence="7 11" id="KW-0472">Membrane</keyword>
<feature type="transmembrane region" description="Helical" evidence="11">
    <location>
        <begin position="575"/>
        <end position="597"/>
    </location>
</feature>
<dbReference type="PANTHER" id="PTHR10110">
    <property type="entry name" value="SODIUM/HYDROGEN EXCHANGER"/>
    <property type="match status" value="1"/>
</dbReference>
<keyword evidence="9" id="KW-0050">Antiport</keyword>
<feature type="transmembrane region" description="Helical" evidence="11">
    <location>
        <begin position="199"/>
        <end position="218"/>
    </location>
</feature>
<feature type="transmembrane region" description="Helical" evidence="11">
    <location>
        <begin position="448"/>
        <end position="473"/>
    </location>
</feature>
<feature type="compositionally biased region" description="Polar residues" evidence="10">
    <location>
        <begin position="1008"/>
        <end position="1018"/>
    </location>
</feature>
<feature type="transmembrane region" description="Helical" evidence="11">
    <location>
        <begin position="382"/>
        <end position="400"/>
    </location>
</feature>
<dbReference type="GO" id="GO:0051453">
    <property type="term" value="P:regulation of intracellular pH"/>
    <property type="evidence" value="ECO:0007669"/>
    <property type="project" value="TreeGrafter"/>
</dbReference>
<feature type="transmembrane region" description="Helical" evidence="11">
    <location>
        <begin position="282"/>
        <end position="300"/>
    </location>
</feature>
<keyword evidence="3 9" id="KW-0812">Transmembrane</keyword>
<evidence type="ECO:0000256" key="1">
    <source>
        <dbReference type="ARBA" id="ARBA00004141"/>
    </source>
</evidence>
<feature type="transmembrane region" description="Helical" evidence="11">
    <location>
        <begin position="674"/>
        <end position="697"/>
    </location>
</feature>
<keyword evidence="6 9" id="KW-0406">Ion transport</keyword>
<name>A0A162QGA4_9CRUS</name>